<dbReference type="Proteomes" id="UP001371456">
    <property type="component" value="Unassembled WGS sequence"/>
</dbReference>
<reference evidence="1 2" key="1">
    <citation type="submission" date="2024-02" db="EMBL/GenBank/DDBJ databases">
        <title>de novo genome assembly of Solanum bulbocastanum strain 11H21.</title>
        <authorList>
            <person name="Hosaka A.J."/>
        </authorList>
    </citation>
    <scope>NUCLEOTIDE SEQUENCE [LARGE SCALE GENOMIC DNA]</scope>
    <source>
        <tissue evidence="1">Young leaves</tissue>
    </source>
</reference>
<gene>
    <name evidence="1" type="ORF">RDI58_020478</name>
</gene>
<sequence>MNMLGFVEDSVGCEQWVLEDMEKAKKNEKMNNFLQAKEVKEMRRFAGEGGICGEMLREYRFRWAREKIEETEFYQSLDHRFKEDEEGSEQDSGAEEPKVMALPKRRGEINYKIYGLDLSDSKWSQVADEIHEAEKIIWPKEPERIDGKCKIITDKILFSQDKDDSFTLIAEWVQLLQPSRVEWINLLDKLKKQNASLYLKLHFVDFF</sequence>
<dbReference type="AlphaFoldDB" id="A0AAN8Y7Y5"/>
<evidence type="ECO:0000313" key="2">
    <source>
        <dbReference type="Proteomes" id="UP001371456"/>
    </source>
</evidence>
<keyword evidence="2" id="KW-1185">Reference proteome</keyword>
<dbReference type="EMBL" id="JBANQN010000008">
    <property type="protein sequence ID" value="KAK6782682.1"/>
    <property type="molecule type" value="Genomic_DNA"/>
</dbReference>
<evidence type="ECO:0000313" key="1">
    <source>
        <dbReference type="EMBL" id="KAK6782682.1"/>
    </source>
</evidence>
<dbReference type="PANTHER" id="PTHR46862:SF2">
    <property type="entry name" value="OS02G0611400 PROTEIN"/>
    <property type="match status" value="1"/>
</dbReference>
<name>A0AAN8Y7Y5_SOLBU</name>
<dbReference type="PANTHER" id="PTHR46862">
    <property type="entry name" value="OS07G0661900 PROTEIN"/>
    <property type="match status" value="1"/>
</dbReference>
<organism evidence="1 2">
    <name type="scientific">Solanum bulbocastanum</name>
    <name type="common">Wild potato</name>
    <dbReference type="NCBI Taxonomy" id="147425"/>
    <lineage>
        <taxon>Eukaryota</taxon>
        <taxon>Viridiplantae</taxon>
        <taxon>Streptophyta</taxon>
        <taxon>Embryophyta</taxon>
        <taxon>Tracheophyta</taxon>
        <taxon>Spermatophyta</taxon>
        <taxon>Magnoliopsida</taxon>
        <taxon>eudicotyledons</taxon>
        <taxon>Gunneridae</taxon>
        <taxon>Pentapetalae</taxon>
        <taxon>asterids</taxon>
        <taxon>lamiids</taxon>
        <taxon>Solanales</taxon>
        <taxon>Solanaceae</taxon>
        <taxon>Solanoideae</taxon>
        <taxon>Solaneae</taxon>
        <taxon>Solanum</taxon>
    </lineage>
</organism>
<comment type="caution">
    <text evidence="1">The sequence shown here is derived from an EMBL/GenBank/DDBJ whole genome shotgun (WGS) entry which is preliminary data.</text>
</comment>
<protein>
    <submittedName>
        <fullName evidence="1">Uncharacterized protein</fullName>
    </submittedName>
</protein>
<proteinExistence type="predicted"/>
<accession>A0AAN8Y7Y5</accession>